<feature type="transmembrane region" description="Helical" evidence="1">
    <location>
        <begin position="20"/>
        <end position="40"/>
    </location>
</feature>
<reference evidence="2" key="1">
    <citation type="journal article" date="2020" name="Nature">
        <title>Giant virus diversity and host interactions through global metagenomics.</title>
        <authorList>
            <person name="Schulz F."/>
            <person name="Roux S."/>
            <person name="Paez-Espino D."/>
            <person name="Jungbluth S."/>
            <person name="Walsh D.A."/>
            <person name="Denef V.J."/>
            <person name="McMahon K.D."/>
            <person name="Konstantinidis K.T."/>
            <person name="Eloe-Fadrosh E.A."/>
            <person name="Kyrpides N.C."/>
            <person name="Woyke T."/>
        </authorList>
    </citation>
    <scope>NUCLEOTIDE SEQUENCE</scope>
    <source>
        <strain evidence="2">GVMAG-M-3300023179-116</strain>
    </source>
</reference>
<feature type="transmembrane region" description="Helical" evidence="1">
    <location>
        <begin position="169"/>
        <end position="186"/>
    </location>
</feature>
<accession>A0A6C0E419</accession>
<evidence type="ECO:0000313" key="2">
    <source>
        <dbReference type="EMBL" id="QHT23472.1"/>
    </source>
</evidence>
<feature type="transmembrane region" description="Helical" evidence="1">
    <location>
        <begin position="46"/>
        <end position="64"/>
    </location>
</feature>
<keyword evidence="1" id="KW-1133">Transmembrane helix</keyword>
<name>A0A6C0E419_9ZZZZ</name>
<protein>
    <submittedName>
        <fullName evidence="2">Uncharacterized protein</fullName>
    </submittedName>
</protein>
<keyword evidence="1" id="KW-0472">Membrane</keyword>
<keyword evidence="1" id="KW-0812">Transmembrane</keyword>
<dbReference type="AlphaFoldDB" id="A0A6C0E419"/>
<sequence>MNTPGKYKEAYKFSNARNFITGAVFFSPIILVFISIYIIVSYNSKALIFYVLFLIIGLFVRTIFINNESKNHKINTADNSICSAIYYKTYYGSLTISLFIFGYSFMYFLLPMVINYYQEKSGNSTNENSMNYILISLLIGYILLDTMVKRYYNCYTINNVSNLLSSYELFSGSLIGTIVIVFLYSIKLSNYIYYYPFVNEQTVCQMVNKNTYGCYSN</sequence>
<proteinExistence type="predicted"/>
<feature type="transmembrane region" description="Helical" evidence="1">
    <location>
        <begin position="85"/>
        <end position="110"/>
    </location>
</feature>
<evidence type="ECO:0000256" key="1">
    <source>
        <dbReference type="SAM" id="Phobius"/>
    </source>
</evidence>
<organism evidence="2">
    <name type="scientific">viral metagenome</name>
    <dbReference type="NCBI Taxonomy" id="1070528"/>
    <lineage>
        <taxon>unclassified sequences</taxon>
        <taxon>metagenomes</taxon>
        <taxon>organismal metagenomes</taxon>
    </lineage>
</organism>
<feature type="transmembrane region" description="Helical" evidence="1">
    <location>
        <begin position="130"/>
        <end position="148"/>
    </location>
</feature>
<dbReference type="EMBL" id="MN739731">
    <property type="protein sequence ID" value="QHT23472.1"/>
    <property type="molecule type" value="Genomic_DNA"/>
</dbReference>